<dbReference type="Proteomes" id="UP001228049">
    <property type="component" value="Unassembled WGS sequence"/>
</dbReference>
<proteinExistence type="predicted"/>
<gene>
    <name evidence="2" type="ORF">KUDE01_015219</name>
</gene>
<feature type="coiled-coil region" evidence="1">
    <location>
        <begin position="42"/>
        <end position="105"/>
    </location>
</feature>
<accession>A0AAD9BWZ6</accession>
<keyword evidence="1" id="KW-0175">Coiled coil</keyword>
<evidence type="ECO:0000256" key="1">
    <source>
        <dbReference type="SAM" id="Coils"/>
    </source>
</evidence>
<feature type="coiled-coil region" evidence="1">
    <location>
        <begin position="191"/>
        <end position="277"/>
    </location>
</feature>
<evidence type="ECO:0000313" key="3">
    <source>
        <dbReference type="Proteomes" id="UP001228049"/>
    </source>
</evidence>
<dbReference type="EMBL" id="JASDAP010000016">
    <property type="protein sequence ID" value="KAK1890548.1"/>
    <property type="molecule type" value="Genomic_DNA"/>
</dbReference>
<reference evidence="2" key="1">
    <citation type="submission" date="2023-04" db="EMBL/GenBank/DDBJ databases">
        <title>Chromosome-level genome of Chaenocephalus aceratus.</title>
        <authorList>
            <person name="Park H."/>
        </authorList>
    </citation>
    <scope>NUCLEOTIDE SEQUENCE</scope>
    <source>
        <strain evidence="2">DE</strain>
        <tissue evidence="2">Muscle</tissue>
    </source>
</reference>
<evidence type="ECO:0000313" key="2">
    <source>
        <dbReference type="EMBL" id="KAK1890548.1"/>
    </source>
</evidence>
<comment type="caution">
    <text evidence="2">The sequence shown here is derived from an EMBL/GenBank/DDBJ whole genome shotgun (WGS) entry which is preliminary data.</text>
</comment>
<protein>
    <submittedName>
        <fullName evidence="2">Laminin subunit alpha-2</fullName>
    </submittedName>
</protein>
<keyword evidence="3" id="KW-1185">Reference proteome</keyword>
<dbReference type="AlphaFoldDB" id="A0AAD9BWZ6"/>
<sequence>MGDLESEFDLVKELKTNTAALEIERQNMQPQYQEAQQNQDIYDEEVAVCKDLERTRDDLRKELVEMKSVIEHPKEYLLKHQIKLKKGIMQDNEAMKKELHRLKERLRLLGIPDEAHEIAKVDTEDLIKGNKDLQSEIDNMTVELKSKTYMKEKYTALKVFQQDKTREKEALQKELLVADPECNGMTNVEKEKALKAKEDTVSRENEALQREMQEIERELEKEEALREKYNAAKQAVEVKSCETEALREKLECLKTKHQDLKRENDNVKENIKELELQREFKDSYLELEAFEDELRAEYKVLSKTHAEVHERVLKEEQWKGKHDRLKRQTDAIELHHDGLRKEIQSFRDRPKTLSDFQADVKTIQKEKKALLKLAESMVRELRGLKKVHIEMQPVEKQIQSIRSQNIYLAQWIGMLCDRIRTETRLSDELNIVNAQNKDLSDQRDACLEMLEEKKDSRSQS</sequence>
<name>A0AAD9BWZ6_DISEL</name>
<organism evidence="2 3">
    <name type="scientific">Dissostichus eleginoides</name>
    <name type="common">Patagonian toothfish</name>
    <name type="synonym">Dissostichus amissus</name>
    <dbReference type="NCBI Taxonomy" id="100907"/>
    <lineage>
        <taxon>Eukaryota</taxon>
        <taxon>Metazoa</taxon>
        <taxon>Chordata</taxon>
        <taxon>Craniata</taxon>
        <taxon>Vertebrata</taxon>
        <taxon>Euteleostomi</taxon>
        <taxon>Actinopterygii</taxon>
        <taxon>Neopterygii</taxon>
        <taxon>Teleostei</taxon>
        <taxon>Neoteleostei</taxon>
        <taxon>Acanthomorphata</taxon>
        <taxon>Eupercaria</taxon>
        <taxon>Perciformes</taxon>
        <taxon>Notothenioidei</taxon>
        <taxon>Nototheniidae</taxon>
        <taxon>Dissostichus</taxon>
    </lineage>
</organism>